<sequence length="173" mass="18746">MRVRKDSSSGVNAGHNRTDREHRTIFQIQAGLQPASGHPTRVRYPPSPTLTSPTHSRAAETSAASLMAEGELLPLGVEVASVGCSDLGLDPVSNDHKKNKIDTARLQSLKVLIEAHPSTRMPLSDQMRVSAEAWTEPPRCDVSLQIAADQCANNEVYLVTGNRSSPQLQRLTS</sequence>
<proteinExistence type="predicted"/>
<comment type="caution">
    <text evidence="2">The sequence shown here is derived from an EMBL/GenBank/DDBJ whole genome shotgun (WGS) entry which is preliminary data.</text>
</comment>
<evidence type="ECO:0000256" key="1">
    <source>
        <dbReference type="SAM" id="MobiDB-lite"/>
    </source>
</evidence>
<feature type="region of interest" description="Disordered" evidence="1">
    <location>
        <begin position="1"/>
        <end position="57"/>
    </location>
</feature>
<dbReference type="AlphaFoldDB" id="A0AAE1DKY6"/>
<evidence type="ECO:0000313" key="3">
    <source>
        <dbReference type="Proteomes" id="UP001283361"/>
    </source>
</evidence>
<evidence type="ECO:0000313" key="2">
    <source>
        <dbReference type="EMBL" id="KAK3773218.1"/>
    </source>
</evidence>
<name>A0AAE1DKY6_9GAST</name>
<dbReference type="Proteomes" id="UP001283361">
    <property type="component" value="Unassembled WGS sequence"/>
</dbReference>
<dbReference type="EMBL" id="JAWDGP010003555">
    <property type="protein sequence ID" value="KAK3773218.1"/>
    <property type="molecule type" value="Genomic_DNA"/>
</dbReference>
<accession>A0AAE1DKY6</accession>
<gene>
    <name evidence="2" type="ORF">RRG08_025884</name>
</gene>
<organism evidence="2 3">
    <name type="scientific">Elysia crispata</name>
    <name type="common">lettuce slug</name>
    <dbReference type="NCBI Taxonomy" id="231223"/>
    <lineage>
        <taxon>Eukaryota</taxon>
        <taxon>Metazoa</taxon>
        <taxon>Spiralia</taxon>
        <taxon>Lophotrochozoa</taxon>
        <taxon>Mollusca</taxon>
        <taxon>Gastropoda</taxon>
        <taxon>Heterobranchia</taxon>
        <taxon>Euthyneura</taxon>
        <taxon>Panpulmonata</taxon>
        <taxon>Sacoglossa</taxon>
        <taxon>Placobranchoidea</taxon>
        <taxon>Plakobranchidae</taxon>
        <taxon>Elysia</taxon>
    </lineage>
</organism>
<keyword evidence="3" id="KW-1185">Reference proteome</keyword>
<protein>
    <submittedName>
        <fullName evidence="2">Uncharacterized protein</fullName>
    </submittedName>
</protein>
<reference evidence="2" key="1">
    <citation type="journal article" date="2023" name="G3 (Bethesda)">
        <title>A reference genome for the long-term kleptoplast-retaining sea slug Elysia crispata morphotype clarki.</title>
        <authorList>
            <person name="Eastman K.E."/>
            <person name="Pendleton A.L."/>
            <person name="Shaikh M.A."/>
            <person name="Suttiyut T."/>
            <person name="Ogas R."/>
            <person name="Tomko P."/>
            <person name="Gavelis G."/>
            <person name="Widhalm J.R."/>
            <person name="Wisecaver J.H."/>
        </authorList>
    </citation>
    <scope>NUCLEOTIDE SEQUENCE</scope>
    <source>
        <strain evidence="2">ECLA1</strain>
    </source>
</reference>